<proteinExistence type="predicted"/>
<name>A0A561QI81_9HYPH</name>
<evidence type="ECO:0000313" key="6">
    <source>
        <dbReference type="Proteomes" id="UP000320653"/>
    </source>
</evidence>
<dbReference type="InterPro" id="IPR036737">
    <property type="entry name" value="OmpA-like_sf"/>
</dbReference>
<dbReference type="NCBIfam" id="TIGR03349">
    <property type="entry name" value="IV_VI_DotU"/>
    <property type="match status" value="1"/>
</dbReference>
<dbReference type="NCBIfam" id="NF038228">
    <property type="entry name" value="IcmH_DotU_IVB"/>
    <property type="match status" value="1"/>
</dbReference>
<protein>
    <submittedName>
        <fullName evidence="5">Type VI secretion system protein ImpK</fullName>
    </submittedName>
</protein>
<dbReference type="InterPro" id="IPR038522">
    <property type="entry name" value="T4/T6SS_DotU_sf"/>
</dbReference>
<evidence type="ECO:0000256" key="1">
    <source>
        <dbReference type="PROSITE-ProRule" id="PRU00473"/>
    </source>
</evidence>
<accession>A0A561QI81</accession>
<dbReference type="InterPro" id="IPR006665">
    <property type="entry name" value="OmpA-like"/>
</dbReference>
<gene>
    <name evidence="5" type="ORF">FHW37_10616</name>
</gene>
<evidence type="ECO:0000256" key="2">
    <source>
        <dbReference type="SAM" id="MobiDB-lite"/>
    </source>
</evidence>
<evidence type="ECO:0000313" key="5">
    <source>
        <dbReference type="EMBL" id="TWF50059.1"/>
    </source>
</evidence>
<comment type="caution">
    <text evidence="5">The sequence shown here is derived from an EMBL/GenBank/DDBJ whole genome shotgun (WGS) entry which is preliminary data.</text>
</comment>
<dbReference type="RefSeq" id="WP_145640215.1">
    <property type="nucleotide sequence ID" value="NZ_VIWP01000006.1"/>
</dbReference>
<dbReference type="AlphaFoldDB" id="A0A561QI81"/>
<dbReference type="PANTHER" id="PTHR38033:SF1">
    <property type="entry name" value="DOTU FAMILY TYPE IV_VI SECRETION SYSTEM PROTEIN"/>
    <property type="match status" value="1"/>
</dbReference>
<dbReference type="Gene3D" id="1.25.40.590">
    <property type="entry name" value="Type IV / VI secretion system, DotU"/>
    <property type="match status" value="1"/>
</dbReference>
<keyword evidence="3" id="KW-0812">Transmembrane</keyword>
<dbReference type="InterPro" id="IPR017732">
    <property type="entry name" value="T4/T6SS_DotU"/>
</dbReference>
<keyword evidence="3" id="KW-1133">Transmembrane helix</keyword>
<dbReference type="Proteomes" id="UP000320653">
    <property type="component" value="Unassembled WGS sequence"/>
</dbReference>
<dbReference type="PROSITE" id="PS51123">
    <property type="entry name" value="OMPA_2"/>
    <property type="match status" value="1"/>
</dbReference>
<dbReference type="CDD" id="cd07185">
    <property type="entry name" value="OmpA_C-like"/>
    <property type="match status" value="1"/>
</dbReference>
<dbReference type="SUPFAM" id="SSF103088">
    <property type="entry name" value="OmpA-like"/>
    <property type="match status" value="1"/>
</dbReference>
<dbReference type="InterPro" id="IPR017733">
    <property type="entry name" value="OmpA-like_dom_proteobacteria"/>
</dbReference>
<feature type="region of interest" description="Disordered" evidence="2">
    <location>
        <begin position="449"/>
        <end position="530"/>
    </location>
</feature>
<reference evidence="5 6" key="1">
    <citation type="submission" date="2019-06" db="EMBL/GenBank/DDBJ databases">
        <title>Sorghum-associated microbial communities from plants grown in Nebraska, USA.</title>
        <authorList>
            <person name="Schachtman D."/>
        </authorList>
    </citation>
    <scope>NUCLEOTIDE SEQUENCE [LARGE SCALE GENOMIC DNA]</scope>
    <source>
        <strain evidence="5 6">1225</strain>
    </source>
</reference>
<feature type="compositionally biased region" description="Basic and acidic residues" evidence="2">
    <location>
        <begin position="466"/>
        <end position="475"/>
    </location>
</feature>
<organism evidence="5 6">
    <name type="scientific">Neorhizobium alkalisoli</name>
    <dbReference type="NCBI Taxonomy" id="528178"/>
    <lineage>
        <taxon>Bacteria</taxon>
        <taxon>Pseudomonadati</taxon>
        <taxon>Pseudomonadota</taxon>
        <taxon>Alphaproteobacteria</taxon>
        <taxon>Hyphomicrobiales</taxon>
        <taxon>Rhizobiaceae</taxon>
        <taxon>Rhizobium/Agrobacterium group</taxon>
        <taxon>Neorhizobium</taxon>
    </lineage>
</organism>
<dbReference type="NCBIfam" id="TIGR03350">
    <property type="entry name" value="type_VI_ompA"/>
    <property type="match status" value="1"/>
</dbReference>
<evidence type="ECO:0000256" key="3">
    <source>
        <dbReference type="SAM" id="Phobius"/>
    </source>
</evidence>
<dbReference type="OrthoDB" id="345640at2"/>
<feature type="domain" description="OmpA-like" evidence="4">
    <location>
        <begin position="363"/>
        <end position="482"/>
    </location>
</feature>
<dbReference type="Gene3D" id="3.30.1330.60">
    <property type="entry name" value="OmpA-like domain"/>
    <property type="match status" value="1"/>
</dbReference>
<dbReference type="Pfam" id="PF00691">
    <property type="entry name" value="OmpA"/>
    <property type="match status" value="1"/>
</dbReference>
<evidence type="ECO:0000259" key="4">
    <source>
        <dbReference type="PROSITE" id="PS51123"/>
    </source>
</evidence>
<dbReference type="GO" id="GO:0016020">
    <property type="term" value="C:membrane"/>
    <property type="evidence" value="ECO:0007669"/>
    <property type="project" value="UniProtKB-UniRule"/>
</dbReference>
<keyword evidence="6" id="KW-1185">Reference proteome</keyword>
<keyword evidence="1 3" id="KW-0472">Membrane</keyword>
<dbReference type="EMBL" id="VIWP01000006">
    <property type="protein sequence ID" value="TWF50059.1"/>
    <property type="molecule type" value="Genomic_DNA"/>
</dbReference>
<dbReference type="Pfam" id="PF09850">
    <property type="entry name" value="DotU"/>
    <property type="match status" value="1"/>
</dbReference>
<feature type="region of interest" description="Disordered" evidence="2">
    <location>
        <begin position="307"/>
        <end position="334"/>
    </location>
</feature>
<dbReference type="PANTHER" id="PTHR38033">
    <property type="entry name" value="MEMBRANE PROTEIN-RELATED"/>
    <property type="match status" value="1"/>
</dbReference>
<feature type="transmembrane region" description="Helical" evidence="3">
    <location>
        <begin position="258"/>
        <end position="278"/>
    </location>
</feature>
<sequence length="530" mass="57928">MKNEPASTWQDQPTLVEVTEEGVKKTQSARKMAEMLDDVLDFPDNAPAAMSSRPSTPGGWSVETMVREFRFGGEEVPTLVRSAAPLLNLAHMLRYTDEQPDIDQLRRVAVEAVGRYERDLAGARISQERARAAHYVICATVDDVILSKPWGVRAGWARSGLVSTFHNDVTGGDRVFDLLDHFQQSPGANKDLLLLIYLSLSLAFEGRTRVSPRGNLELGRIRDSLYKTLLGQYGIFERELSPHWKGVSARHKPLRTAVALWTLLSILALVFALGYLFFTLSLNGASDGTFQRLASLPPRDTPSVLIKTPEPAPEPKPPVVEAKPVEPVQPPPLSPPPPTRMENLLAFLQPEVDKKLVTLSDSNGKLLVRINNSGLFEVGSAEVSDKFRDLIQRIGNALAAENFRAVVVGYTDNVPIRTIQFPSNWHLSEARAKAVGELLTSFTGPGAILTEGRADSDPIADNSTPEGREMNRRTEILVLTDPNEKLSDAGLKVPAVGSEQPTTSQTDGKTDRPDADTNTPATQPAPGASR</sequence>